<evidence type="ECO:0000256" key="7">
    <source>
        <dbReference type="ARBA" id="ARBA00022777"/>
    </source>
</evidence>
<dbReference type="RefSeq" id="WP_015022590.1">
    <property type="nucleotide sequence ID" value="NZ_CP017696.1"/>
</dbReference>
<feature type="transmembrane region" description="Helical" evidence="12">
    <location>
        <begin position="30"/>
        <end position="56"/>
    </location>
</feature>
<keyword evidence="10 12" id="KW-0472">Membrane</keyword>
<dbReference type="InterPro" id="IPR050428">
    <property type="entry name" value="TCS_sensor_his_kinase"/>
</dbReference>
<comment type="subcellular location">
    <subcellularLocation>
        <location evidence="2">Cell membrane</location>
    </subcellularLocation>
</comment>
<feature type="domain" description="Histidine kinase" evidence="13">
    <location>
        <begin position="283"/>
        <end position="503"/>
    </location>
</feature>
<evidence type="ECO:0000256" key="4">
    <source>
        <dbReference type="ARBA" id="ARBA00022553"/>
    </source>
</evidence>
<organism evidence="15 16">
    <name type="scientific">Bifidobacterium asteroides DSM 20089</name>
    <dbReference type="NCBI Taxonomy" id="1437594"/>
    <lineage>
        <taxon>Bacteria</taxon>
        <taxon>Bacillati</taxon>
        <taxon>Actinomycetota</taxon>
        <taxon>Actinomycetes</taxon>
        <taxon>Bifidobacteriales</taxon>
        <taxon>Bifidobacteriaceae</taxon>
        <taxon>Bifidobacterium</taxon>
    </lineage>
</organism>
<comment type="catalytic activity">
    <reaction evidence="1">
        <text>ATP + protein L-histidine = ADP + protein N-phospho-L-histidine.</text>
        <dbReference type="EC" id="2.7.13.3"/>
    </reaction>
</comment>
<evidence type="ECO:0000259" key="13">
    <source>
        <dbReference type="PROSITE" id="PS50109"/>
    </source>
</evidence>
<dbReference type="GO" id="GO:0005886">
    <property type="term" value="C:plasma membrane"/>
    <property type="evidence" value="ECO:0007669"/>
    <property type="project" value="UniProtKB-SubCell"/>
</dbReference>
<dbReference type="PANTHER" id="PTHR45436">
    <property type="entry name" value="SENSOR HISTIDINE KINASE YKOH"/>
    <property type="match status" value="1"/>
</dbReference>
<feature type="region of interest" description="Disordered" evidence="11">
    <location>
        <begin position="109"/>
        <end position="150"/>
    </location>
</feature>
<feature type="compositionally biased region" description="Basic and acidic residues" evidence="11">
    <location>
        <begin position="125"/>
        <end position="142"/>
    </location>
</feature>
<evidence type="ECO:0000256" key="8">
    <source>
        <dbReference type="ARBA" id="ARBA00022989"/>
    </source>
</evidence>
<keyword evidence="5" id="KW-0808">Transferase</keyword>
<evidence type="ECO:0000256" key="5">
    <source>
        <dbReference type="ARBA" id="ARBA00022679"/>
    </source>
</evidence>
<dbReference type="SMART" id="SM00388">
    <property type="entry name" value="HisKA"/>
    <property type="match status" value="1"/>
</dbReference>
<dbReference type="InterPro" id="IPR004358">
    <property type="entry name" value="Sig_transdc_His_kin-like_C"/>
</dbReference>
<dbReference type="SUPFAM" id="SSF47384">
    <property type="entry name" value="Homodimeric domain of signal transducing histidine kinase"/>
    <property type="match status" value="1"/>
</dbReference>
<dbReference type="PROSITE" id="PS50109">
    <property type="entry name" value="HIS_KIN"/>
    <property type="match status" value="1"/>
</dbReference>
<feature type="transmembrane region" description="Helical" evidence="12">
    <location>
        <begin position="194"/>
        <end position="215"/>
    </location>
</feature>
<dbReference type="Gene3D" id="6.10.340.10">
    <property type="match status" value="1"/>
</dbReference>
<dbReference type="PROSITE" id="PS50885">
    <property type="entry name" value="HAMP"/>
    <property type="match status" value="1"/>
</dbReference>
<dbReference type="InterPro" id="IPR036890">
    <property type="entry name" value="HATPase_C_sf"/>
</dbReference>
<dbReference type="Gene3D" id="3.30.565.10">
    <property type="entry name" value="Histidine kinase-like ATPase, C-terminal domain"/>
    <property type="match status" value="1"/>
</dbReference>
<evidence type="ECO:0000256" key="12">
    <source>
        <dbReference type="SAM" id="Phobius"/>
    </source>
</evidence>
<dbReference type="EMBL" id="CP017696">
    <property type="protein sequence ID" value="ATO41930.1"/>
    <property type="molecule type" value="Genomic_DNA"/>
</dbReference>
<dbReference type="Pfam" id="PF02518">
    <property type="entry name" value="HATPase_c"/>
    <property type="match status" value="1"/>
</dbReference>
<evidence type="ECO:0000256" key="1">
    <source>
        <dbReference type="ARBA" id="ARBA00000085"/>
    </source>
</evidence>
<dbReference type="CDD" id="cd00082">
    <property type="entry name" value="HisKA"/>
    <property type="match status" value="1"/>
</dbReference>
<reference evidence="15 16" key="1">
    <citation type="submission" date="2016-10" db="EMBL/GenBank/DDBJ databases">
        <title>The whole genome sequencing and assembly of B. asteroides DSM 20089 strain.</title>
        <authorList>
            <person name="Lee Y.-J."/>
            <person name="Park M.-K."/>
            <person name="Yi H."/>
            <person name="Bahn Y.-S."/>
            <person name="Kim J.F."/>
            <person name="Lee D.-W."/>
        </authorList>
    </citation>
    <scope>NUCLEOTIDE SEQUENCE [LARGE SCALE GENOMIC DNA]</scope>
    <source>
        <strain evidence="15 16">DSM 20089</strain>
    </source>
</reference>
<protein>
    <recommendedName>
        <fullName evidence="3">histidine kinase</fullName>
        <ecNumber evidence="3">2.7.13.3</ecNumber>
    </recommendedName>
</protein>
<dbReference type="Gene3D" id="1.10.287.130">
    <property type="match status" value="1"/>
</dbReference>
<dbReference type="Proteomes" id="UP000224056">
    <property type="component" value="Chromosome"/>
</dbReference>
<dbReference type="SUPFAM" id="SSF55874">
    <property type="entry name" value="ATPase domain of HSP90 chaperone/DNA topoisomerase II/histidine kinase"/>
    <property type="match status" value="1"/>
</dbReference>
<feature type="domain" description="HAMP" evidence="14">
    <location>
        <begin position="216"/>
        <end position="268"/>
    </location>
</feature>
<keyword evidence="7" id="KW-0418">Kinase</keyword>
<keyword evidence="6 12" id="KW-0812">Transmembrane</keyword>
<dbReference type="GO" id="GO:0000155">
    <property type="term" value="F:phosphorelay sensor kinase activity"/>
    <property type="evidence" value="ECO:0007669"/>
    <property type="project" value="InterPro"/>
</dbReference>
<dbReference type="EC" id="2.7.13.3" evidence="3"/>
<evidence type="ECO:0000256" key="9">
    <source>
        <dbReference type="ARBA" id="ARBA00023012"/>
    </source>
</evidence>
<dbReference type="InterPro" id="IPR036097">
    <property type="entry name" value="HisK_dim/P_sf"/>
</dbReference>
<accession>A0AAD0EW67</accession>
<feature type="compositionally biased region" description="Basic and acidic residues" evidence="11">
    <location>
        <begin position="11"/>
        <end position="21"/>
    </location>
</feature>
<evidence type="ECO:0000256" key="11">
    <source>
        <dbReference type="SAM" id="MobiDB-lite"/>
    </source>
</evidence>
<dbReference type="SMART" id="SM00304">
    <property type="entry name" value="HAMP"/>
    <property type="match status" value="1"/>
</dbReference>
<sequence>MGGLTAGVPESPKEQSLDGKGRPSRRGIPIVLLIIRYFLYVLLILAVLFAGIYMIWINLGARGDFFWANYGEQHLEEVGRSIGRSTAIDESVIPAAYWYRTYDHHGRPTGGDMKGGMASEADQLATDHREHRASKPSEERTKKSGRPLATSAKPDATYVVYATADGRPCVLAYRVQPQWASRQTRDRYPNPQNLLLASYGIALLFTLLLVGLRAAHVISSKLKVFNQVADDIGHQDLDASLPRSNVLEINRVLGSFDRMRVTLKESLEKTWTAQESQRRQVAALAHDLKTPLTIMRGNADLLEETELNQEQQSYLDSIEDAIREMADYAQAISQGSVGAAPEQSRVTAVALRDMVDNQAQGYLNARGLRFEKDDRLGSDAGQISGNAADLARAIMNIVANAADYSPDQGLVTLTWRLEDGREGGRALVMTVRDQGPGFSSRALAHATEWLYQADSSRHGSSGHHGIGLAAARSAVESAGGHLALGNATDGDGAVVTVALPMRGDSHS</sequence>
<evidence type="ECO:0000256" key="3">
    <source>
        <dbReference type="ARBA" id="ARBA00012438"/>
    </source>
</evidence>
<keyword evidence="4" id="KW-0597">Phosphoprotein</keyword>
<keyword evidence="8 12" id="KW-1133">Transmembrane helix</keyword>
<evidence type="ECO:0000313" key="15">
    <source>
        <dbReference type="EMBL" id="ATO41930.1"/>
    </source>
</evidence>
<dbReference type="AlphaFoldDB" id="A0AAD0EW67"/>
<dbReference type="InterPro" id="IPR003661">
    <property type="entry name" value="HisK_dim/P_dom"/>
</dbReference>
<evidence type="ECO:0000256" key="10">
    <source>
        <dbReference type="ARBA" id="ARBA00023136"/>
    </source>
</evidence>
<evidence type="ECO:0000256" key="2">
    <source>
        <dbReference type="ARBA" id="ARBA00004236"/>
    </source>
</evidence>
<dbReference type="InterPro" id="IPR003594">
    <property type="entry name" value="HATPase_dom"/>
</dbReference>
<dbReference type="InterPro" id="IPR005467">
    <property type="entry name" value="His_kinase_dom"/>
</dbReference>
<evidence type="ECO:0000313" key="16">
    <source>
        <dbReference type="Proteomes" id="UP000224056"/>
    </source>
</evidence>
<dbReference type="PRINTS" id="PR00344">
    <property type="entry name" value="BCTRLSENSOR"/>
</dbReference>
<dbReference type="PANTHER" id="PTHR45436:SF5">
    <property type="entry name" value="SENSOR HISTIDINE KINASE TRCS"/>
    <property type="match status" value="1"/>
</dbReference>
<dbReference type="InterPro" id="IPR003660">
    <property type="entry name" value="HAMP_dom"/>
</dbReference>
<dbReference type="Pfam" id="PF00512">
    <property type="entry name" value="HisKA"/>
    <property type="match status" value="1"/>
</dbReference>
<dbReference type="SMART" id="SM00387">
    <property type="entry name" value="HATPase_c"/>
    <property type="match status" value="1"/>
</dbReference>
<proteinExistence type="predicted"/>
<feature type="region of interest" description="Disordered" evidence="11">
    <location>
        <begin position="1"/>
        <end position="22"/>
    </location>
</feature>
<evidence type="ECO:0000256" key="6">
    <source>
        <dbReference type="ARBA" id="ARBA00022692"/>
    </source>
</evidence>
<dbReference type="GeneID" id="93051171"/>
<gene>
    <name evidence="15" type="ORF">BA20089_07235</name>
</gene>
<keyword evidence="9" id="KW-0902">Two-component regulatory system</keyword>
<name>A0AAD0EW67_9BIFI</name>
<evidence type="ECO:0000259" key="14">
    <source>
        <dbReference type="PROSITE" id="PS50885"/>
    </source>
</evidence>